<dbReference type="GO" id="GO:0008234">
    <property type="term" value="F:cysteine-type peptidase activity"/>
    <property type="evidence" value="ECO:0007669"/>
    <property type="project" value="UniProtKB-KW"/>
</dbReference>
<protein>
    <submittedName>
        <fullName evidence="2">Uncharacterized protein</fullName>
    </submittedName>
</protein>
<dbReference type="SUPFAM" id="SSF54001">
    <property type="entry name" value="Cysteine proteinases"/>
    <property type="match status" value="1"/>
</dbReference>
<dbReference type="AlphaFoldDB" id="A0AAD8GWV0"/>
<sequence length="146" mass="17048">MLLLDSLRAAGPEKIEDKIRQFVMDIYKVGGKEEFDVAFDKPFEIPKVPQQKDDKNYGQYVLYYIYKFLLACPKYFNIDKYFPGFMGENWFTNNEVEEFCAELPAKGETTDFNKKVEIENSLVQSPAVFEPFDALRALVLYNPQSR</sequence>
<keyword evidence="1" id="KW-0788">Thiol protease</keyword>
<gene>
    <name evidence="2" type="ORF">POM88_050081</name>
</gene>
<evidence type="ECO:0000313" key="2">
    <source>
        <dbReference type="EMBL" id="KAK1356825.1"/>
    </source>
</evidence>
<name>A0AAD8GWV0_9APIA</name>
<dbReference type="Gene3D" id="1.10.418.20">
    <property type="match status" value="1"/>
</dbReference>
<reference evidence="2" key="2">
    <citation type="submission" date="2023-05" db="EMBL/GenBank/DDBJ databases">
        <authorList>
            <person name="Schelkunov M.I."/>
        </authorList>
    </citation>
    <scope>NUCLEOTIDE SEQUENCE</scope>
    <source>
        <strain evidence="2">Hsosn_3</strain>
        <tissue evidence="2">Leaf</tissue>
    </source>
</reference>
<comment type="caution">
    <text evidence="2">The sequence shown here is derived from an EMBL/GenBank/DDBJ whole genome shotgun (WGS) entry which is preliminary data.</text>
</comment>
<dbReference type="PANTHER" id="PTHR46915:SF6">
    <property type="entry name" value="CYSTEINE PROTEINASES SUPERFAMILY PROTEIN"/>
    <property type="match status" value="1"/>
</dbReference>
<keyword evidence="1" id="KW-0645">Protease</keyword>
<proteinExistence type="predicted"/>
<dbReference type="Gene3D" id="3.30.310.130">
    <property type="entry name" value="Ubiquitin-related"/>
    <property type="match status" value="1"/>
</dbReference>
<evidence type="ECO:0000313" key="3">
    <source>
        <dbReference type="Proteomes" id="UP001237642"/>
    </source>
</evidence>
<keyword evidence="1" id="KW-0378">Hydrolase</keyword>
<evidence type="ECO:0000256" key="1">
    <source>
        <dbReference type="ARBA" id="ARBA00022807"/>
    </source>
</evidence>
<organism evidence="2 3">
    <name type="scientific">Heracleum sosnowskyi</name>
    <dbReference type="NCBI Taxonomy" id="360622"/>
    <lineage>
        <taxon>Eukaryota</taxon>
        <taxon>Viridiplantae</taxon>
        <taxon>Streptophyta</taxon>
        <taxon>Embryophyta</taxon>
        <taxon>Tracheophyta</taxon>
        <taxon>Spermatophyta</taxon>
        <taxon>Magnoliopsida</taxon>
        <taxon>eudicotyledons</taxon>
        <taxon>Gunneridae</taxon>
        <taxon>Pentapetalae</taxon>
        <taxon>asterids</taxon>
        <taxon>campanulids</taxon>
        <taxon>Apiales</taxon>
        <taxon>Apiaceae</taxon>
        <taxon>Apioideae</taxon>
        <taxon>apioid superclade</taxon>
        <taxon>Tordylieae</taxon>
        <taxon>Tordyliinae</taxon>
        <taxon>Heracleum</taxon>
    </lineage>
</organism>
<dbReference type="PANTHER" id="PTHR46915">
    <property type="entry name" value="UBIQUITIN-LIKE PROTEASE 4-RELATED"/>
    <property type="match status" value="1"/>
</dbReference>
<dbReference type="InterPro" id="IPR038765">
    <property type="entry name" value="Papain-like_cys_pep_sf"/>
</dbReference>
<keyword evidence="3" id="KW-1185">Reference proteome</keyword>
<accession>A0AAD8GWV0</accession>
<reference evidence="2" key="1">
    <citation type="submission" date="2023-02" db="EMBL/GenBank/DDBJ databases">
        <title>Genome of toxic invasive species Heracleum sosnowskyi carries increased number of genes despite the absence of recent whole-genome duplications.</title>
        <authorList>
            <person name="Schelkunov M."/>
            <person name="Shtratnikova V."/>
            <person name="Makarenko M."/>
            <person name="Klepikova A."/>
            <person name="Omelchenko D."/>
            <person name="Novikova G."/>
            <person name="Obukhova E."/>
            <person name="Bogdanov V."/>
            <person name="Penin A."/>
            <person name="Logacheva M."/>
        </authorList>
    </citation>
    <scope>NUCLEOTIDE SEQUENCE</scope>
    <source>
        <strain evidence="2">Hsosn_3</strain>
        <tissue evidence="2">Leaf</tissue>
    </source>
</reference>
<dbReference type="EMBL" id="JAUIZM010000011">
    <property type="protein sequence ID" value="KAK1356825.1"/>
    <property type="molecule type" value="Genomic_DNA"/>
</dbReference>
<dbReference type="Proteomes" id="UP001237642">
    <property type="component" value="Unassembled WGS sequence"/>
</dbReference>